<dbReference type="Pfam" id="PF00582">
    <property type="entry name" value="Usp"/>
    <property type="match status" value="2"/>
</dbReference>
<dbReference type="PANTHER" id="PTHR46268:SF6">
    <property type="entry name" value="UNIVERSAL STRESS PROTEIN UP12"/>
    <property type="match status" value="1"/>
</dbReference>
<proteinExistence type="inferred from homology"/>
<evidence type="ECO:0000256" key="1">
    <source>
        <dbReference type="ARBA" id="ARBA00008791"/>
    </source>
</evidence>
<dbReference type="Gene3D" id="3.40.50.620">
    <property type="entry name" value="HUPs"/>
    <property type="match status" value="2"/>
</dbReference>
<dbReference type="SUPFAM" id="SSF52402">
    <property type="entry name" value="Adenine nucleotide alpha hydrolases-like"/>
    <property type="match status" value="2"/>
</dbReference>
<dbReference type="RefSeq" id="WP_097205960.1">
    <property type="nucleotide sequence ID" value="NZ_JACHXB010000004.1"/>
</dbReference>
<dbReference type="AlphaFoldDB" id="A0A285EAA0"/>
<sequence length="301" mass="31867">MIELVGDAMTANRAQRPVIAGVDGSEVSVRAARLAAAAARRRAAPLHLLHASLGVTDLLGTRADAVLRKVADSLAGTDRDVEVSWSMEQGDPADVLRAVSAAAQLLVLGGGRRAGRVGGPSIGSTAKGVAASARCPVVVVPDTTTSIVVRGRRSVVVGVEGRRGEDAEEDRGTEEVLGFAFREASIRRTDLVAVHAWRDLPVTTEYESEGPLVDWAAVRSDEERVLSTALAGWQQRWPDVLVREVIVRDRTAHGLLAAALTAELLVVGHRRRGPIATMRSTTRAVLHRATGPVAVVPIEPP</sequence>
<gene>
    <name evidence="3" type="ORF">SAMN06893097_10386</name>
</gene>
<dbReference type="PANTHER" id="PTHR46268">
    <property type="entry name" value="STRESS RESPONSE PROTEIN NHAX"/>
    <property type="match status" value="1"/>
</dbReference>
<reference evidence="3 4" key="1">
    <citation type="submission" date="2017-09" db="EMBL/GenBank/DDBJ databases">
        <authorList>
            <person name="Ehlers B."/>
            <person name="Leendertz F.H."/>
        </authorList>
    </citation>
    <scope>NUCLEOTIDE SEQUENCE [LARGE SCALE GENOMIC DNA]</scope>
    <source>
        <strain evidence="3 4">DSM 46844</strain>
    </source>
</reference>
<dbReference type="PRINTS" id="PR01438">
    <property type="entry name" value="UNVRSLSTRESS"/>
</dbReference>
<dbReference type="Proteomes" id="UP000219514">
    <property type="component" value="Unassembled WGS sequence"/>
</dbReference>
<dbReference type="EMBL" id="OBDO01000003">
    <property type="protein sequence ID" value="SNX95917.1"/>
    <property type="molecule type" value="Genomic_DNA"/>
</dbReference>
<evidence type="ECO:0000313" key="4">
    <source>
        <dbReference type="Proteomes" id="UP000219514"/>
    </source>
</evidence>
<dbReference type="OrthoDB" id="3404132at2"/>
<dbReference type="InterPro" id="IPR006016">
    <property type="entry name" value="UspA"/>
</dbReference>
<protein>
    <submittedName>
        <fullName evidence="3">Universal stress protein family protein</fullName>
    </submittedName>
</protein>
<dbReference type="InterPro" id="IPR006015">
    <property type="entry name" value="Universal_stress_UspA"/>
</dbReference>
<dbReference type="InterPro" id="IPR014729">
    <property type="entry name" value="Rossmann-like_a/b/a_fold"/>
</dbReference>
<evidence type="ECO:0000313" key="3">
    <source>
        <dbReference type="EMBL" id="SNX95917.1"/>
    </source>
</evidence>
<organism evidence="3 4">
    <name type="scientific">Geodermatophilus sabuli</name>
    <dbReference type="NCBI Taxonomy" id="1564158"/>
    <lineage>
        <taxon>Bacteria</taxon>
        <taxon>Bacillati</taxon>
        <taxon>Actinomycetota</taxon>
        <taxon>Actinomycetes</taxon>
        <taxon>Geodermatophilales</taxon>
        <taxon>Geodermatophilaceae</taxon>
        <taxon>Geodermatophilus</taxon>
    </lineage>
</organism>
<accession>A0A285EAA0</accession>
<keyword evidence="4" id="KW-1185">Reference proteome</keyword>
<feature type="domain" description="UspA" evidence="2">
    <location>
        <begin position="172"/>
        <end position="297"/>
    </location>
</feature>
<name>A0A285EAA0_9ACTN</name>
<evidence type="ECO:0000259" key="2">
    <source>
        <dbReference type="Pfam" id="PF00582"/>
    </source>
</evidence>
<feature type="domain" description="UspA" evidence="2">
    <location>
        <begin position="16"/>
        <end position="141"/>
    </location>
</feature>
<comment type="similarity">
    <text evidence="1">Belongs to the universal stress protein A family.</text>
</comment>